<gene>
    <name evidence="1" type="ORF">IV203_021651</name>
</gene>
<dbReference type="InterPro" id="IPR019734">
    <property type="entry name" value="TPR_rpt"/>
</dbReference>
<sequence>MATSPGTNEYITGVVTATGALQSISEQNNEGVTLYNQGRFAEAVQVFKEAASASKTFLSRPMDVERNTFVELCMSVQILPSKTKSTNHINRTVYSKPFEVVLTSRGRQMVKDFTVTSCQLRLLFSRVSTVLIFNMALTHHAIAMMSSEDNDSISKREFLSKARHLYNLAYSIPQGQQEQEVIDEAMLPLFVKAVLNNLGHCFSSLGDINNSVACYELLLRSIMLFQQDHHIRYRNSGESNESFHKDHSTACFLDNTLFLILKESGLAPAA</sequence>
<accession>A0A9K3KH58</accession>
<reference evidence="1" key="1">
    <citation type="journal article" date="2021" name="Sci. Rep.">
        <title>Diploid genomic architecture of Nitzschia inconspicua, an elite biomass production diatom.</title>
        <authorList>
            <person name="Oliver A."/>
            <person name="Podell S."/>
            <person name="Pinowska A."/>
            <person name="Traller J.C."/>
            <person name="Smith S.R."/>
            <person name="McClure R."/>
            <person name="Beliaev A."/>
            <person name="Bohutskyi P."/>
            <person name="Hill E.A."/>
            <person name="Rabines A."/>
            <person name="Zheng H."/>
            <person name="Allen L.Z."/>
            <person name="Kuo A."/>
            <person name="Grigoriev I.V."/>
            <person name="Allen A.E."/>
            <person name="Hazlebeck D."/>
            <person name="Allen E.E."/>
        </authorList>
    </citation>
    <scope>NUCLEOTIDE SEQUENCE</scope>
    <source>
        <strain evidence="1">Hildebrandi</strain>
    </source>
</reference>
<proteinExistence type="predicted"/>
<evidence type="ECO:0000313" key="2">
    <source>
        <dbReference type="Proteomes" id="UP000693970"/>
    </source>
</evidence>
<dbReference type="AlphaFoldDB" id="A0A9K3KH58"/>
<organism evidence="1 2">
    <name type="scientific">Nitzschia inconspicua</name>
    <dbReference type="NCBI Taxonomy" id="303405"/>
    <lineage>
        <taxon>Eukaryota</taxon>
        <taxon>Sar</taxon>
        <taxon>Stramenopiles</taxon>
        <taxon>Ochrophyta</taxon>
        <taxon>Bacillariophyta</taxon>
        <taxon>Bacillariophyceae</taxon>
        <taxon>Bacillariophycidae</taxon>
        <taxon>Bacillariales</taxon>
        <taxon>Bacillariaceae</taxon>
        <taxon>Nitzschia</taxon>
    </lineage>
</organism>
<comment type="caution">
    <text evidence="1">The sequence shown here is derived from an EMBL/GenBank/DDBJ whole genome shotgun (WGS) entry which is preliminary data.</text>
</comment>
<reference evidence="1" key="2">
    <citation type="submission" date="2021-04" db="EMBL/GenBank/DDBJ databases">
        <authorList>
            <person name="Podell S."/>
        </authorList>
    </citation>
    <scope>NUCLEOTIDE SEQUENCE</scope>
    <source>
        <strain evidence="1">Hildebrandi</strain>
    </source>
</reference>
<protein>
    <submittedName>
        <fullName evidence="1">Tetratricopeptide repeat protein</fullName>
    </submittedName>
</protein>
<dbReference type="EMBL" id="JAGRRH010000023">
    <property type="protein sequence ID" value="KAG7343643.1"/>
    <property type="molecule type" value="Genomic_DNA"/>
</dbReference>
<dbReference type="OrthoDB" id="57052at2759"/>
<dbReference type="Proteomes" id="UP000693970">
    <property type="component" value="Unassembled WGS sequence"/>
</dbReference>
<evidence type="ECO:0000313" key="1">
    <source>
        <dbReference type="EMBL" id="KAG7343643.1"/>
    </source>
</evidence>
<keyword evidence="2" id="KW-1185">Reference proteome</keyword>
<name>A0A9K3KH58_9STRA</name>
<dbReference type="Pfam" id="PF13181">
    <property type="entry name" value="TPR_8"/>
    <property type="match status" value="2"/>
</dbReference>